<proteinExistence type="predicted"/>
<dbReference type="SUPFAM" id="SSF51182">
    <property type="entry name" value="RmlC-like cupins"/>
    <property type="match status" value="1"/>
</dbReference>
<dbReference type="Proteomes" id="UP000315252">
    <property type="component" value="Unassembled WGS sequence"/>
</dbReference>
<accession>A0A545TUV6</accession>
<dbReference type="InterPro" id="IPR014500">
    <property type="entry name" value="UCP019307_cupin"/>
</dbReference>
<dbReference type="PIRSF" id="PIRSF019307">
    <property type="entry name" value="UCP019307"/>
    <property type="match status" value="1"/>
</dbReference>
<protein>
    <submittedName>
        <fullName evidence="2">Cupin</fullName>
    </submittedName>
</protein>
<gene>
    <name evidence="2" type="ORF">FKG95_09535</name>
</gene>
<reference evidence="2 3" key="1">
    <citation type="submission" date="2019-06" db="EMBL/GenBank/DDBJ databases">
        <title>Whole genome sequence for Rhodospirillaceae sp. R148.</title>
        <authorList>
            <person name="Wang G."/>
        </authorList>
    </citation>
    <scope>NUCLEOTIDE SEQUENCE [LARGE SCALE GENOMIC DNA]</scope>
    <source>
        <strain evidence="2 3">R148</strain>
    </source>
</reference>
<dbReference type="InterPro" id="IPR011051">
    <property type="entry name" value="RmlC_Cupin_sf"/>
</dbReference>
<dbReference type="CDD" id="cd02219">
    <property type="entry name" value="cupin_YjlB-like"/>
    <property type="match status" value="1"/>
</dbReference>
<feature type="domain" description="Cupin type-1" evidence="1">
    <location>
        <begin position="53"/>
        <end position="98"/>
    </location>
</feature>
<organism evidence="2 3">
    <name type="scientific">Denitrobaculum tricleocarpae</name>
    <dbReference type="NCBI Taxonomy" id="2591009"/>
    <lineage>
        <taxon>Bacteria</taxon>
        <taxon>Pseudomonadati</taxon>
        <taxon>Pseudomonadota</taxon>
        <taxon>Alphaproteobacteria</taxon>
        <taxon>Rhodospirillales</taxon>
        <taxon>Rhodospirillaceae</taxon>
        <taxon>Denitrobaculum</taxon>
    </lineage>
</organism>
<dbReference type="OrthoDB" id="9791759at2"/>
<dbReference type="AlphaFoldDB" id="A0A545TUV6"/>
<dbReference type="Gene3D" id="2.60.120.10">
    <property type="entry name" value="Jelly Rolls"/>
    <property type="match status" value="1"/>
</dbReference>
<dbReference type="InterPro" id="IPR047121">
    <property type="entry name" value="YjiB-like"/>
</dbReference>
<dbReference type="PANTHER" id="PTHR36448">
    <property type="entry name" value="BLR7373 PROTEIN"/>
    <property type="match status" value="1"/>
</dbReference>
<evidence type="ECO:0000313" key="2">
    <source>
        <dbReference type="EMBL" id="TQV80941.1"/>
    </source>
</evidence>
<dbReference type="EMBL" id="VHSH01000003">
    <property type="protein sequence ID" value="TQV80941.1"/>
    <property type="molecule type" value="Genomic_DNA"/>
</dbReference>
<keyword evidence="3" id="KW-1185">Reference proteome</keyword>
<dbReference type="PANTHER" id="PTHR36448:SF2">
    <property type="entry name" value="CUPIN TYPE-1 DOMAIN-CONTAINING PROTEIN"/>
    <property type="match status" value="1"/>
</dbReference>
<evidence type="ECO:0000259" key="1">
    <source>
        <dbReference type="Pfam" id="PF00190"/>
    </source>
</evidence>
<dbReference type="InterPro" id="IPR014710">
    <property type="entry name" value="RmlC-like_jellyroll"/>
</dbReference>
<dbReference type="Pfam" id="PF00190">
    <property type="entry name" value="Cupin_1"/>
    <property type="match status" value="1"/>
</dbReference>
<sequence>MNANNGIPNNPDLPALIYPQALGGELVSGDIIALYAVNHWDKAWVYGIFDFHHYHYAAHEVLAVIAGQATLQLGGQDGPCHEVREGDVVILPAGFGHRLVEATRGFTVVGAYPEGQEDIGFARPGDGVRLSSREAARVPASDPIYGADGPLGALWHSPR</sequence>
<comment type="caution">
    <text evidence="2">The sequence shown here is derived from an EMBL/GenBank/DDBJ whole genome shotgun (WGS) entry which is preliminary data.</text>
</comment>
<dbReference type="InterPro" id="IPR006045">
    <property type="entry name" value="Cupin_1"/>
</dbReference>
<name>A0A545TUV6_9PROT</name>
<evidence type="ECO:0000313" key="3">
    <source>
        <dbReference type="Proteomes" id="UP000315252"/>
    </source>
</evidence>